<feature type="transmembrane region" description="Helical" evidence="1">
    <location>
        <begin position="94"/>
        <end position="113"/>
    </location>
</feature>
<keyword evidence="1" id="KW-1133">Transmembrane helix</keyword>
<feature type="transmembrane region" description="Helical" evidence="1">
    <location>
        <begin position="70"/>
        <end position="87"/>
    </location>
</feature>
<keyword evidence="1" id="KW-0812">Transmembrane</keyword>
<organism evidence="3 4">
    <name type="scientific">Salinispora arenicola</name>
    <dbReference type="NCBI Taxonomy" id="168697"/>
    <lineage>
        <taxon>Bacteria</taxon>
        <taxon>Bacillati</taxon>
        <taxon>Actinomycetota</taxon>
        <taxon>Actinomycetes</taxon>
        <taxon>Micromonosporales</taxon>
        <taxon>Micromonosporaceae</taxon>
        <taxon>Salinispora</taxon>
    </lineage>
</organism>
<evidence type="ECO:0000313" key="3">
    <source>
        <dbReference type="EMBL" id="TQL38617.1"/>
    </source>
</evidence>
<dbReference type="RefSeq" id="WP_018801382.1">
    <property type="nucleotide sequence ID" value="NZ_BOQM01000010.1"/>
</dbReference>
<name>A0A542XRY4_SALAC</name>
<comment type="caution">
    <text evidence="3">The sequence shown here is derived from an EMBL/GenBank/DDBJ whole genome shotgun (WGS) entry which is preliminary data.</text>
</comment>
<keyword evidence="5" id="KW-1185">Reference proteome</keyword>
<dbReference type="EMBL" id="VFOL01000001">
    <property type="protein sequence ID" value="TQL38617.1"/>
    <property type="molecule type" value="Genomic_DNA"/>
</dbReference>
<proteinExistence type="predicted"/>
<keyword evidence="1" id="KW-0472">Membrane</keyword>
<evidence type="ECO:0000256" key="1">
    <source>
        <dbReference type="SAM" id="Phobius"/>
    </source>
</evidence>
<gene>
    <name evidence="3" type="ORF">FB564_3820</name>
    <name evidence="2" type="ORF">Sar04_16460</name>
</gene>
<evidence type="ECO:0000313" key="5">
    <source>
        <dbReference type="Proteomes" id="UP000677457"/>
    </source>
</evidence>
<dbReference type="Proteomes" id="UP000315983">
    <property type="component" value="Unassembled WGS sequence"/>
</dbReference>
<evidence type="ECO:0000313" key="4">
    <source>
        <dbReference type="Proteomes" id="UP000315983"/>
    </source>
</evidence>
<dbReference type="EMBL" id="BOQM01000010">
    <property type="protein sequence ID" value="GIM84280.1"/>
    <property type="molecule type" value="Genomic_DNA"/>
</dbReference>
<accession>A0A542XRY4</accession>
<dbReference type="Proteomes" id="UP000677457">
    <property type="component" value="Unassembled WGS sequence"/>
</dbReference>
<sequence>MRAGILTDGVIAGAAGTTALNAVTYLDMTLRARPASTTPERSAGRVADVTHLDLGSEPQASNRRAGLGPLLGYGIGIAAGAGLALLTRGRPMPLALAGGLLGGGVMAASGSSYAVFGVSDPRTWSRGDWLSDLIPHLAFGLVAAAAWNRLRTPLI</sequence>
<reference evidence="3 4" key="1">
    <citation type="submission" date="2019-06" db="EMBL/GenBank/DDBJ databases">
        <title>Sequencing the genomes of 1000 actinobacteria strains.</title>
        <authorList>
            <person name="Klenk H.-P."/>
        </authorList>
    </citation>
    <scope>NUCLEOTIDE SEQUENCE [LARGE SCALE GENOMIC DNA]</scope>
    <source>
        <strain evidence="3 4">DSM 44819</strain>
    </source>
</reference>
<evidence type="ECO:0000313" key="2">
    <source>
        <dbReference type="EMBL" id="GIM84280.1"/>
    </source>
</evidence>
<dbReference type="GeneID" id="93772995"/>
<protein>
    <submittedName>
        <fullName evidence="3">Uncharacterized protein</fullName>
    </submittedName>
</protein>
<reference evidence="2 5" key="2">
    <citation type="submission" date="2021-03" db="EMBL/GenBank/DDBJ databases">
        <title>Whole genome shotgun sequence of Salinispora arenicola NBRC 105043.</title>
        <authorList>
            <person name="Komaki H."/>
            <person name="Tamura T."/>
        </authorList>
    </citation>
    <scope>NUCLEOTIDE SEQUENCE [LARGE SCALE GENOMIC DNA]</scope>
    <source>
        <strain evidence="2 5">NBRC 105043</strain>
    </source>
</reference>
<dbReference type="AlphaFoldDB" id="A0A542XRY4"/>